<feature type="region of interest" description="Disordered" evidence="1">
    <location>
        <begin position="215"/>
        <end position="243"/>
    </location>
</feature>
<feature type="compositionally biased region" description="Acidic residues" evidence="1">
    <location>
        <begin position="220"/>
        <end position="230"/>
    </location>
</feature>
<gene>
    <name evidence="2" type="ORF">H8B21_05315</name>
</gene>
<name>A0ABR7XPA0_9SPHI</name>
<dbReference type="EMBL" id="JACNYL010000001">
    <property type="protein sequence ID" value="MBD1420990.1"/>
    <property type="molecule type" value="Genomic_DNA"/>
</dbReference>
<evidence type="ECO:0000313" key="3">
    <source>
        <dbReference type="Proteomes" id="UP000651112"/>
    </source>
</evidence>
<sequence length="585" mass="67040">MKKTVLSIYHGKKGKQRSPITFHFPEPDPRGSVHIGKLSDAGKGWQTRSLSAAGIGRLFCYRQYTVTQPATFITEPSEPAICLRIHVGKGAAFGYQEEKTRLQLDFMDNRIFWQGDRITENRLMEDEHTLVELYVRPECLSHLADRKAVMDIIDQSLTERNGPIDQYVFSGSGELDSFLWNMLEEIDTKSTSVERFHYLCDCLLLMCLGEKVEVEPRPDTEEEELSEEDSAGDRRYEPSPSEQEILSELEGKDRNGLLGELHTLRAETDRLKQTVRRERELGKEVKGVAEAISRLPHEKLGKEYMKAAYLLAGWHKSKKIPAKNRKILKQAIVSSCESAFALRSPAMEEMDFYVEWSGRPYISAPMGADIMTDLLSLFLPPGAPKLTPMDETLRSGNLLLEQIREAFGFKSMSEIKGETAQDRPKEVVELYQRLMDHFCDTLDLGKEGEILRSDIVRELDAAYQQNDLLTLLQIEAENLAGDPDYIGRQDDERLRWLIVGLRSDRDNYRVMLEEMEESPAYHELQRFHRLGDDMEKFRRHLERDLKKMIPVSDEFSSLLVDITEHPSAGKAMMLAESLLASRLEE</sequence>
<reference evidence="2 3" key="1">
    <citation type="submission" date="2020-08" db="EMBL/GenBank/DDBJ databases">
        <title>Sphingobacterium sp. DN00404 isolated from aquaculture water.</title>
        <authorList>
            <person name="Zhang M."/>
        </authorList>
    </citation>
    <scope>NUCLEOTIDE SEQUENCE [LARGE SCALE GENOMIC DNA]</scope>
    <source>
        <strain evidence="2 3">KCTC 42746</strain>
    </source>
</reference>
<dbReference type="Proteomes" id="UP000651112">
    <property type="component" value="Unassembled WGS sequence"/>
</dbReference>
<protein>
    <submittedName>
        <fullName evidence="2">Uncharacterized protein</fullName>
    </submittedName>
</protein>
<evidence type="ECO:0000256" key="1">
    <source>
        <dbReference type="SAM" id="MobiDB-lite"/>
    </source>
</evidence>
<organism evidence="2 3">
    <name type="scientific">Sphingobacterium chuzhouense</name>
    <dbReference type="NCBI Taxonomy" id="1742264"/>
    <lineage>
        <taxon>Bacteria</taxon>
        <taxon>Pseudomonadati</taxon>
        <taxon>Bacteroidota</taxon>
        <taxon>Sphingobacteriia</taxon>
        <taxon>Sphingobacteriales</taxon>
        <taxon>Sphingobacteriaceae</taxon>
        <taxon>Sphingobacterium</taxon>
    </lineage>
</organism>
<comment type="caution">
    <text evidence="2">The sequence shown here is derived from an EMBL/GenBank/DDBJ whole genome shotgun (WGS) entry which is preliminary data.</text>
</comment>
<dbReference type="RefSeq" id="WP_190312709.1">
    <property type="nucleotide sequence ID" value="NZ_JACNYL010000001.1"/>
</dbReference>
<evidence type="ECO:0000313" key="2">
    <source>
        <dbReference type="EMBL" id="MBD1420990.1"/>
    </source>
</evidence>
<proteinExistence type="predicted"/>
<keyword evidence="3" id="KW-1185">Reference proteome</keyword>
<accession>A0ABR7XPA0</accession>